<dbReference type="OMA" id="GIREVFM"/>
<evidence type="ECO:0000256" key="2">
    <source>
        <dbReference type="SAM" id="Phobius"/>
    </source>
</evidence>
<evidence type="ECO:0000259" key="3">
    <source>
        <dbReference type="PROSITE" id="PS51186"/>
    </source>
</evidence>
<protein>
    <submittedName>
        <fullName evidence="5">N-acetyltransferase 8B</fullName>
    </submittedName>
</protein>
<keyword evidence="2" id="KW-1133">Transmembrane helix</keyword>
<keyword evidence="2" id="KW-0472">Membrane</keyword>
<dbReference type="InterPro" id="IPR016181">
    <property type="entry name" value="Acyl_CoA_acyltransferase"/>
</dbReference>
<keyword evidence="1" id="KW-0808">Transferase</keyword>
<dbReference type="RefSeq" id="XP_035682401.1">
    <property type="nucleotide sequence ID" value="XM_035826508.1"/>
</dbReference>
<dbReference type="OrthoDB" id="41532at2759"/>
<dbReference type="KEGG" id="bfo:118419854"/>
<dbReference type="PANTHER" id="PTHR13947">
    <property type="entry name" value="GNAT FAMILY N-ACETYLTRANSFERASE"/>
    <property type="match status" value="1"/>
</dbReference>
<reference evidence="5" key="2">
    <citation type="submission" date="2025-08" db="UniProtKB">
        <authorList>
            <consortium name="RefSeq"/>
        </authorList>
    </citation>
    <scope>IDENTIFICATION</scope>
    <source>
        <strain evidence="5">S238N-H82</strain>
        <tissue evidence="5">Testes</tissue>
    </source>
</reference>
<dbReference type="PROSITE" id="PS51186">
    <property type="entry name" value="GNAT"/>
    <property type="match status" value="1"/>
</dbReference>
<evidence type="ECO:0000313" key="5">
    <source>
        <dbReference type="RefSeq" id="XP_035682401.1"/>
    </source>
</evidence>
<evidence type="ECO:0000256" key="1">
    <source>
        <dbReference type="ARBA" id="ARBA00022679"/>
    </source>
</evidence>
<sequence>MEMKDIVIRELRHDDTREAVELILSGLFQETLTLRNAFGLMLNAESCLSMTALSAILYTLSHSPGLSVILPPLLSFLVSFVYLWCDYRQCVLDSRSELQDLHGWYTHKPDRKFWVAVYREKVIGTVALQMTSETTAELQKMRVHLKCRRRGVGTRMVEHVEDYCRSVGIREVFMIADDFGHGAYLYQRCGYVITVEFLRRIVPLPGAFFTVRKLSKKLWGDC</sequence>
<dbReference type="GO" id="GO:0008080">
    <property type="term" value="F:N-acetyltransferase activity"/>
    <property type="evidence" value="ECO:0000318"/>
    <property type="project" value="GO_Central"/>
</dbReference>
<dbReference type="GeneID" id="118419854"/>
<name>A0A9J7MWC7_BRAFL</name>
<proteinExistence type="predicted"/>
<dbReference type="InterPro" id="IPR050769">
    <property type="entry name" value="NAT_camello-type"/>
</dbReference>
<accession>A0A9J7MWC7</accession>
<dbReference type="Proteomes" id="UP000001554">
    <property type="component" value="Chromosome 7"/>
</dbReference>
<feature type="domain" description="N-acetyltransferase" evidence="3">
    <location>
        <begin position="71"/>
        <end position="215"/>
    </location>
</feature>
<feature type="transmembrane region" description="Helical" evidence="2">
    <location>
        <begin position="66"/>
        <end position="85"/>
    </location>
</feature>
<reference evidence="4" key="1">
    <citation type="journal article" date="2020" name="Nat. Ecol. Evol.">
        <title>Deeply conserved synteny resolves early events in vertebrate evolution.</title>
        <authorList>
            <person name="Simakov O."/>
            <person name="Marletaz F."/>
            <person name="Yue J.X."/>
            <person name="O'Connell B."/>
            <person name="Jenkins J."/>
            <person name="Brandt A."/>
            <person name="Calef R."/>
            <person name="Tung C.H."/>
            <person name="Huang T.K."/>
            <person name="Schmutz J."/>
            <person name="Satoh N."/>
            <person name="Yu J.K."/>
            <person name="Putnam N.H."/>
            <person name="Green R.E."/>
            <person name="Rokhsar D.S."/>
        </authorList>
    </citation>
    <scope>NUCLEOTIDE SEQUENCE [LARGE SCALE GENOMIC DNA]</scope>
    <source>
        <strain evidence="4">S238N-H82</strain>
    </source>
</reference>
<dbReference type="InterPro" id="IPR000182">
    <property type="entry name" value="GNAT_dom"/>
</dbReference>
<evidence type="ECO:0000313" key="4">
    <source>
        <dbReference type="Proteomes" id="UP000001554"/>
    </source>
</evidence>
<gene>
    <name evidence="5" type="primary">LOC118419854</name>
</gene>
<dbReference type="AlphaFoldDB" id="A0A9J7MWC7"/>
<dbReference type="SUPFAM" id="SSF55729">
    <property type="entry name" value="Acyl-CoA N-acyltransferases (Nat)"/>
    <property type="match status" value="1"/>
</dbReference>
<organism evidence="4 5">
    <name type="scientific">Branchiostoma floridae</name>
    <name type="common">Florida lancelet</name>
    <name type="synonym">Amphioxus</name>
    <dbReference type="NCBI Taxonomy" id="7739"/>
    <lineage>
        <taxon>Eukaryota</taxon>
        <taxon>Metazoa</taxon>
        <taxon>Chordata</taxon>
        <taxon>Cephalochordata</taxon>
        <taxon>Leptocardii</taxon>
        <taxon>Amphioxiformes</taxon>
        <taxon>Branchiostomatidae</taxon>
        <taxon>Branchiostoma</taxon>
    </lineage>
</organism>
<keyword evidence="4" id="KW-1185">Reference proteome</keyword>
<feature type="transmembrane region" description="Helical" evidence="2">
    <location>
        <begin position="37"/>
        <end position="60"/>
    </location>
</feature>
<keyword evidence="2" id="KW-0812">Transmembrane</keyword>
<dbReference type="Pfam" id="PF00583">
    <property type="entry name" value="Acetyltransf_1"/>
    <property type="match status" value="1"/>
</dbReference>
<dbReference type="CDD" id="cd04301">
    <property type="entry name" value="NAT_SF"/>
    <property type="match status" value="1"/>
</dbReference>
<dbReference type="PANTHER" id="PTHR13947:SF37">
    <property type="entry name" value="LD18367P"/>
    <property type="match status" value="1"/>
</dbReference>
<dbReference type="Gene3D" id="3.40.630.30">
    <property type="match status" value="1"/>
</dbReference>